<dbReference type="PANTHER" id="PTHR43414:SF6">
    <property type="entry name" value="MULTIDRUG RESISTANCE PROTEIN MDTG"/>
    <property type="match status" value="1"/>
</dbReference>
<feature type="transmembrane region" description="Helical" evidence="8">
    <location>
        <begin position="343"/>
        <end position="362"/>
    </location>
</feature>
<evidence type="ECO:0000256" key="5">
    <source>
        <dbReference type="ARBA" id="ARBA00022989"/>
    </source>
</evidence>
<dbReference type="InterPro" id="IPR001958">
    <property type="entry name" value="Tet-R_TetA/multi-R_MdtG-like"/>
</dbReference>
<dbReference type="Gene3D" id="1.20.1250.20">
    <property type="entry name" value="MFS general substrate transporter like domains"/>
    <property type="match status" value="2"/>
</dbReference>
<proteinExistence type="predicted"/>
<feature type="transmembrane region" description="Helical" evidence="8">
    <location>
        <begin position="165"/>
        <end position="185"/>
    </location>
</feature>
<dbReference type="PROSITE" id="PS50850">
    <property type="entry name" value="MFS"/>
    <property type="match status" value="1"/>
</dbReference>
<dbReference type="Proteomes" id="UP000824083">
    <property type="component" value="Unassembled WGS sequence"/>
</dbReference>
<dbReference type="InterPro" id="IPR020846">
    <property type="entry name" value="MFS_dom"/>
</dbReference>
<accession>A0A9D1LE43</accession>
<evidence type="ECO:0000256" key="2">
    <source>
        <dbReference type="ARBA" id="ARBA00022448"/>
    </source>
</evidence>
<keyword evidence="4 8" id="KW-0812">Transmembrane</keyword>
<organism evidence="10 11">
    <name type="scientific">Candidatus Aphodousia faecigallinarum</name>
    <dbReference type="NCBI Taxonomy" id="2840677"/>
    <lineage>
        <taxon>Bacteria</taxon>
        <taxon>Pseudomonadati</taxon>
        <taxon>Pseudomonadota</taxon>
        <taxon>Betaproteobacteria</taxon>
        <taxon>Burkholderiales</taxon>
        <taxon>Sutterellaceae</taxon>
        <taxon>Sutterellaceae incertae sedis</taxon>
        <taxon>Candidatus Aphodousia</taxon>
    </lineage>
</organism>
<dbReference type="AlphaFoldDB" id="A0A9D1LE43"/>
<reference evidence="10" key="1">
    <citation type="submission" date="2020-10" db="EMBL/GenBank/DDBJ databases">
        <authorList>
            <person name="Gilroy R."/>
        </authorList>
    </citation>
    <scope>NUCLEOTIDE SEQUENCE</scope>
    <source>
        <strain evidence="10">7463</strain>
    </source>
</reference>
<protein>
    <submittedName>
        <fullName evidence="10">MFS transporter</fullName>
    </submittedName>
</protein>
<keyword evidence="6 8" id="KW-0472">Membrane</keyword>
<dbReference type="GO" id="GO:0022857">
    <property type="term" value="F:transmembrane transporter activity"/>
    <property type="evidence" value="ECO:0007669"/>
    <property type="project" value="InterPro"/>
</dbReference>
<evidence type="ECO:0000256" key="6">
    <source>
        <dbReference type="ARBA" id="ARBA00023136"/>
    </source>
</evidence>
<comment type="subcellular location">
    <subcellularLocation>
        <location evidence="1">Cell membrane</location>
        <topology evidence="1">Multi-pass membrane protein</topology>
    </subcellularLocation>
</comment>
<evidence type="ECO:0000256" key="7">
    <source>
        <dbReference type="SAM" id="MobiDB-lite"/>
    </source>
</evidence>
<feature type="transmembrane region" description="Helical" evidence="8">
    <location>
        <begin position="284"/>
        <end position="303"/>
    </location>
</feature>
<dbReference type="Pfam" id="PF07690">
    <property type="entry name" value="MFS_1"/>
    <property type="match status" value="1"/>
</dbReference>
<feature type="transmembrane region" description="Helical" evidence="8">
    <location>
        <begin position="78"/>
        <end position="96"/>
    </location>
</feature>
<evidence type="ECO:0000256" key="8">
    <source>
        <dbReference type="SAM" id="Phobius"/>
    </source>
</evidence>
<keyword evidence="5 8" id="KW-1133">Transmembrane helix</keyword>
<feature type="region of interest" description="Disordered" evidence="7">
    <location>
        <begin position="397"/>
        <end position="419"/>
    </location>
</feature>
<evidence type="ECO:0000313" key="11">
    <source>
        <dbReference type="Proteomes" id="UP000824083"/>
    </source>
</evidence>
<feature type="transmembrane region" description="Helical" evidence="8">
    <location>
        <begin position="253"/>
        <end position="272"/>
    </location>
</feature>
<evidence type="ECO:0000313" key="10">
    <source>
        <dbReference type="EMBL" id="HIU37258.1"/>
    </source>
</evidence>
<evidence type="ECO:0000259" key="9">
    <source>
        <dbReference type="PROSITE" id="PS50850"/>
    </source>
</evidence>
<feature type="transmembrane region" description="Helical" evidence="8">
    <location>
        <begin position="108"/>
        <end position="127"/>
    </location>
</feature>
<reference evidence="10" key="2">
    <citation type="journal article" date="2021" name="PeerJ">
        <title>Extensive microbial diversity within the chicken gut microbiome revealed by metagenomics and culture.</title>
        <authorList>
            <person name="Gilroy R."/>
            <person name="Ravi A."/>
            <person name="Getino M."/>
            <person name="Pursley I."/>
            <person name="Horton D.L."/>
            <person name="Alikhan N.F."/>
            <person name="Baker D."/>
            <person name="Gharbi K."/>
            <person name="Hall N."/>
            <person name="Watson M."/>
            <person name="Adriaenssens E.M."/>
            <person name="Foster-Nyarko E."/>
            <person name="Jarju S."/>
            <person name="Secka A."/>
            <person name="Antonio M."/>
            <person name="Oren A."/>
            <person name="Chaudhuri R.R."/>
            <person name="La Ragione R."/>
            <person name="Hildebrand F."/>
            <person name="Pallen M.J."/>
        </authorList>
    </citation>
    <scope>NUCLEOTIDE SEQUENCE</scope>
    <source>
        <strain evidence="10">7463</strain>
    </source>
</reference>
<feature type="transmembrane region" description="Helical" evidence="8">
    <location>
        <begin position="309"/>
        <end position="331"/>
    </location>
</feature>
<feature type="transmembrane region" description="Helical" evidence="8">
    <location>
        <begin position="134"/>
        <end position="153"/>
    </location>
</feature>
<feature type="transmembrane region" description="Helical" evidence="8">
    <location>
        <begin position="46"/>
        <end position="66"/>
    </location>
</feature>
<dbReference type="InterPro" id="IPR011701">
    <property type="entry name" value="MFS"/>
</dbReference>
<evidence type="ECO:0000256" key="1">
    <source>
        <dbReference type="ARBA" id="ARBA00004651"/>
    </source>
</evidence>
<feature type="transmembrane region" description="Helical" evidence="8">
    <location>
        <begin position="7"/>
        <end position="34"/>
    </location>
</feature>
<evidence type="ECO:0000256" key="3">
    <source>
        <dbReference type="ARBA" id="ARBA00022475"/>
    </source>
</evidence>
<comment type="caution">
    <text evidence="10">The sequence shown here is derived from an EMBL/GenBank/DDBJ whole genome shotgun (WGS) entry which is preliminary data.</text>
</comment>
<dbReference type="InterPro" id="IPR036259">
    <property type="entry name" value="MFS_trans_sf"/>
</dbReference>
<dbReference type="PRINTS" id="PR01035">
    <property type="entry name" value="TCRTETA"/>
</dbReference>
<keyword evidence="3" id="KW-1003">Cell membrane</keyword>
<feature type="transmembrane region" description="Helical" evidence="8">
    <location>
        <begin position="368"/>
        <end position="391"/>
    </location>
</feature>
<dbReference type="GO" id="GO:0005886">
    <property type="term" value="C:plasma membrane"/>
    <property type="evidence" value="ECO:0007669"/>
    <property type="project" value="UniProtKB-SubCell"/>
</dbReference>
<name>A0A9D1LE43_9BURK</name>
<keyword evidence="2" id="KW-0813">Transport</keyword>
<gene>
    <name evidence="10" type="ORF">IAC56_03170</name>
</gene>
<dbReference type="SUPFAM" id="SSF103473">
    <property type="entry name" value="MFS general substrate transporter"/>
    <property type="match status" value="1"/>
</dbReference>
<feature type="transmembrane region" description="Helical" evidence="8">
    <location>
        <begin position="219"/>
        <end position="241"/>
    </location>
</feature>
<evidence type="ECO:0000256" key="4">
    <source>
        <dbReference type="ARBA" id="ARBA00022692"/>
    </source>
</evidence>
<dbReference type="EMBL" id="DVMY01000054">
    <property type="protein sequence ID" value="HIU37258.1"/>
    <property type="molecule type" value="Genomic_DNA"/>
</dbReference>
<feature type="domain" description="Major facilitator superfamily (MFS) profile" evidence="9">
    <location>
        <begin position="7"/>
        <end position="397"/>
    </location>
</feature>
<sequence length="419" mass="44998">MPYWKALVWFLTITSVFMSASYTMLVPFLPMYLIDELGVAQSDVNIWSGLIFSISFLISAIMAPIWGALSDKKSHKAMAVRAAVCLALSYAWGGFVQTPWELFAMRSFQGFSAGLWPACLAIMTSTAPREKMGWCLGLMQGGSTAGGVFGPLIGGVLAELFGMRASFFFAGAALGMIALGLIFFIKGGEQKKITAASSQKKKKDGGSLKLLKIPVIQRMLFAAAVVQLAVMLVQPVLPLYIAELQGSMDNIVMVSGIVFSVVGISGVFAAPMWGRLGTNIGYRWALYVALLGGGIFGVIQALPGEITPFVIWRFVGGIFFAGIFPAINALFAENTLPNERGRIYGLSYAAQQIGSVAGPILGGLMATYWSNATVVMAHGFVMILLVIMLYLKRPKNQDPGSGETINVDDSESSEETKKV</sequence>
<dbReference type="PANTHER" id="PTHR43414">
    <property type="entry name" value="MULTIDRUG RESISTANCE PROTEIN MDTG"/>
    <property type="match status" value="1"/>
</dbReference>